<name>A0A9N9HTL2_9GLOM</name>
<organism evidence="1 2">
    <name type="scientific">Ambispora leptoticha</name>
    <dbReference type="NCBI Taxonomy" id="144679"/>
    <lineage>
        <taxon>Eukaryota</taxon>
        <taxon>Fungi</taxon>
        <taxon>Fungi incertae sedis</taxon>
        <taxon>Mucoromycota</taxon>
        <taxon>Glomeromycotina</taxon>
        <taxon>Glomeromycetes</taxon>
        <taxon>Archaeosporales</taxon>
        <taxon>Ambisporaceae</taxon>
        <taxon>Ambispora</taxon>
    </lineage>
</organism>
<evidence type="ECO:0000313" key="2">
    <source>
        <dbReference type="Proteomes" id="UP000789508"/>
    </source>
</evidence>
<dbReference type="AlphaFoldDB" id="A0A9N9HTL2"/>
<protein>
    <submittedName>
        <fullName evidence="1">6303_t:CDS:1</fullName>
    </submittedName>
</protein>
<dbReference type="EMBL" id="CAJVPS010020835">
    <property type="protein sequence ID" value="CAG8705603.1"/>
    <property type="molecule type" value="Genomic_DNA"/>
</dbReference>
<reference evidence="1" key="1">
    <citation type="submission" date="2021-06" db="EMBL/GenBank/DDBJ databases">
        <authorList>
            <person name="Kallberg Y."/>
            <person name="Tangrot J."/>
            <person name="Rosling A."/>
        </authorList>
    </citation>
    <scope>NUCLEOTIDE SEQUENCE</scope>
    <source>
        <strain evidence="1">FL130A</strain>
    </source>
</reference>
<accession>A0A9N9HTL2</accession>
<proteinExistence type="predicted"/>
<keyword evidence="2" id="KW-1185">Reference proteome</keyword>
<evidence type="ECO:0000313" key="1">
    <source>
        <dbReference type="EMBL" id="CAG8705603.1"/>
    </source>
</evidence>
<gene>
    <name evidence="1" type="ORF">ALEPTO_LOCUS11731</name>
</gene>
<sequence length="59" mass="6738">DEESAELKLIINEEYQVSDNEIITNENNFREGTSDSCNVLSQKKLEKSENLSTTEVEET</sequence>
<dbReference type="Proteomes" id="UP000789508">
    <property type="component" value="Unassembled WGS sequence"/>
</dbReference>
<feature type="non-terminal residue" evidence="1">
    <location>
        <position position="1"/>
    </location>
</feature>
<comment type="caution">
    <text evidence="1">The sequence shown here is derived from an EMBL/GenBank/DDBJ whole genome shotgun (WGS) entry which is preliminary data.</text>
</comment>